<sequence>MEIIFKEVAKVENTAAIVQAMQRSTDPWLQAQNCVANLIGTRKFRKRKGKYALIFAAGWIDDKFQESCRLKLNLEGEMEDLKVEVDKSRALVQQAAEASTKYECAVRSNTELCKENEWLSESPTHAQGVVRELSGPCRRTEVEYCAVSMEKSEAFGSNTETDSGMEMDNMSGPGVGNVGAMAEDTSDESVVKGLHSDGSVGSSHARMVSVVQEVRSPCAQSRFCAGRQAIHCFACRGFAHIARYCAVTNSNRHRDSKYPRTTPRSKAIYSARWGNGPRHGSLQRHRSQGQPRLWIQETDLKSQYEQLKCENVKLREERDRFWEFSRVPNFGCQRRANEEMLLRSL</sequence>
<keyword evidence="1" id="KW-0175">Coiled coil</keyword>
<proteinExistence type="predicted"/>
<dbReference type="GeneTree" id="ENSGT01000000220213"/>
<evidence type="ECO:0000313" key="2">
    <source>
        <dbReference type="Ensembl" id="ENSLLEP00000047224.1"/>
    </source>
</evidence>
<reference evidence="2" key="2">
    <citation type="submission" date="2025-09" db="UniProtKB">
        <authorList>
            <consortium name="Ensembl"/>
        </authorList>
    </citation>
    <scope>IDENTIFICATION</scope>
</reference>
<accession>A0A8C5R8K8</accession>
<name>A0A8C5R8K8_9ANUR</name>
<evidence type="ECO:0000256" key="1">
    <source>
        <dbReference type="SAM" id="Coils"/>
    </source>
</evidence>
<evidence type="ECO:0000313" key="3">
    <source>
        <dbReference type="Proteomes" id="UP000694569"/>
    </source>
</evidence>
<feature type="coiled-coil region" evidence="1">
    <location>
        <begin position="71"/>
        <end position="98"/>
    </location>
</feature>
<keyword evidence="3" id="KW-1185">Reference proteome</keyword>
<protein>
    <submittedName>
        <fullName evidence="2">Uncharacterized protein</fullName>
    </submittedName>
</protein>
<dbReference type="Proteomes" id="UP000694569">
    <property type="component" value="Unplaced"/>
</dbReference>
<organism evidence="2 3">
    <name type="scientific">Leptobrachium leishanense</name>
    <name type="common">Leishan spiny toad</name>
    <dbReference type="NCBI Taxonomy" id="445787"/>
    <lineage>
        <taxon>Eukaryota</taxon>
        <taxon>Metazoa</taxon>
        <taxon>Chordata</taxon>
        <taxon>Craniata</taxon>
        <taxon>Vertebrata</taxon>
        <taxon>Euteleostomi</taxon>
        <taxon>Amphibia</taxon>
        <taxon>Batrachia</taxon>
        <taxon>Anura</taxon>
        <taxon>Pelobatoidea</taxon>
        <taxon>Megophryidae</taxon>
        <taxon>Leptobrachium</taxon>
    </lineage>
</organism>
<dbReference type="OrthoDB" id="3341596at2759"/>
<dbReference type="Ensembl" id="ENSLLET00000049082.1">
    <property type="protein sequence ID" value="ENSLLEP00000047224.1"/>
    <property type="gene ID" value="ENSLLEG00000029862.1"/>
</dbReference>
<dbReference type="AlphaFoldDB" id="A0A8C5R8K8"/>
<reference evidence="2" key="1">
    <citation type="submission" date="2025-08" db="UniProtKB">
        <authorList>
            <consortium name="Ensembl"/>
        </authorList>
    </citation>
    <scope>IDENTIFICATION</scope>
</reference>